<organism evidence="1 2">
    <name type="scientific">Lacticaseibacillus mingshuiensis</name>
    <dbReference type="NCBI Taxonomy" id="2799574"/>
    <lineage>
        <taxon>Bacteria</taxon>
        <taxon>Bacillati</taxon>
        <taxon>Bacillota</taxon>
        <taxon>Bacilli</taxon>
        <taxon>Lactobacillales</taxon>
        <taxon>Lactobacillaceae</taxon>
        <taxon>Lacticaseibacillus</taxon>
    </lineage>
</organism>
<comment type="caution">
    <text evidence="1">The sequence shown here is derived from an EMBL/GenBank/DDBJ whole genome shotgun (WGS) entry which is preliminary data.</text>
</comment>
<keyword evidence="2" id="KW-1185">Reference proteome</keyword>
<sequence length="75" mass="8414">MAQRTTEIISLLEDALLTKRPVKIHTIDRKQLHGIISGITPGLVKPYQERSTVTVATDKGDKRVQEYAITKIAWA</sequence>
<protein>
    <submittedName>
        <fullName evidence="1">Uncharacterized protein</fullName>
    </submittedName>
</protein>
<evidence type="ECO:0000313" key="1">
    <source>
        <dbReference type="EMBL" id="MFD1428735.1"/>
    </source>
</evidence>
<accession>A0ABW4CGQ8</accession>
<name>A0ABW4CGQ8_9LACO</name>
<proteinExistence type="predicted"/>
<dbReference type="EMBL" id="JBHTOC010000001">
    <property type="protein sequence ID" value="MFD1428735.1"/>
    <property type="molecule type" value="Genomic_DNA"/>
</dbReference>
<evidence type="ECO:0000313" key="2">
    <source>
        <dbReference type="Proteomes" id="UP001597196"/>
    </source>
</evidence>
<dbReference type="RefSeq" id="WP_125696464.1">
    <property type="nucleotide sequence ID" value="NZ_BOLQ01000001.1"/>
</dbReference>
<dbReference type="Proteomes" id="UP001597196">
    <property type="component" value="Unassembled WGS sequence"/>
</dbReference>
<gene>
    <name evidence="1" type="ORF">ACFQ4P_00555</name>
</gene>
<reference evidence="2" key="1">
    <citation type="journal article" date="2019" name="Int. J. Syst. Evol. Microbiol.">
        <title>The Global Catalogue of Microorganisms (GCM) 10K type strain sequencing project: providing services to taxonomists for standard genome sequencing and annotation.</title>
        <authorList>
            <consortium name="The Broad Institute Genomics Platform"/>
            <consortium name="The Broad Institute Genome Sequencing Center for Infectious Disease"/>
            <person name="Wu L."/>
            <person name="Ma J."/>
        </authorList>
    </citation>
    <scope>NUCLEOTIDE SEQUENCE [LARGE SCALE GENOMIC DNA]</scope>
    <source>
        <strain evidence="2">CCM 8980</strain>
    </source>
</reference>